<reference evidence="1 2" key="1">
    <citation type="submission" date="2021-07" db="EMBL/GenBank/DDBJ databases">
        <title>Actinomadura sp. PM05-2 isolated from lichen.</title>
        <authorList>
            <person name="Somphong A."/>
            <person name="Phongsopitanun W."/>
            <person name="Tanasupawat S."/>
            <person name="Peongsungnone V."/>
        </authorList>
    </citation>
    <scope>NUCLEOTIDE SEQUENCE [LARGE SCALE GENOMIC DNA]</scope>
    <source>
        <strain evidence="1 2">PM05-2</strain>
    </source>
</reference>
<dbReference type="Proteomes" id="UP000774570">
    <property type="component" value="Unassembled WGS sequence"/>
</dbReference>
<comment type="caution">
    <text evidence="1">The sequence shown here is derived from an EMBL/GenBank/DDBJ whole genome shotgun (WGS) entry which is preliminary data.</text>
</comment>
<dbReference type="RefSeq" id="WP_220162481.1">
    <property type="nucleotide sequence ID" value="NZ_JAIBOA010000001.1"/>
</dbReference>
<protein>
    <recommendedName>
        <fullName evidence="3">DUF756 domain-containing protein</fullName>
    </recommendedName>
</protein>
<gene>
    <name evidence="1" type="ORF">K1Y72_01655</name>
</gene>
<proteinExistence type="predicted"/>
<evidence type="ECO:0000313" key="1">
    <source>
        <dbReference type="EMBL" id="MBW8481057.1"/>
    </source>
</evidence>
<name>A0ABS7FL06_9ACTN</name>
<organism evidence="1 2">
    <name type="scientific">Actinomadura parmotrematis</name>
    <dbReference type="NCBI Taxonomy" id="2864039"/>
    <lineage>
        <taxon>Bacteria</taxon>
        <taxon>Bacillati</taxon>
        <taxon>Actinomycetota</taxon>
        <taxon>Actinomycetes</taxon>
        <taxon>Streptosporangiales</taxon>
        <taxon>Thermomonosporaceae</taxon>
        <taxon>Actinomadura</taxon>
    </lineage>
</organism>
<dbReference type="EMBL" id="JAIBOA010000001">
    <property type="protein sequence ID" value="MBW8481057.1"/>
    <property type="molecule type" value="Genomic_DNA"/>
</dbReference>
<evidence type="ECO:0000313" key="2">
    <source>
        <dbReference type="Proteomes" id="UP000774570"/>
    </source>
</evidence>
<evidence type="ECO:0008006" key="3">
    <source>
        <dbReference type="Google" id="ProtNLM"/>
    </source>
</evidence>
<keyword evidence="2" id="KW-1185">Reference proteome</keyword>
<accession>A0ABS7FL06</accession>
<sequence>MPAGLTKYMTYPKGTSKGGSSAKKTFTVTSGHKYRMRIYGDGQFKRASNGGQGLLGYFARHSPKSIKDWYAWTGCH</sequence>